<proteinExistence type="predicted"/>
<dbReference type="InParanoid" id="A0A1H9LQX6"/>
<accession>A0A1H9LQX6</accession>
<dbReference type="Proteomes" id="UP000199021">
    <property type="component" value="Unassembled WGS sequence"/>
</dbReference>
<dbReference type="EMBL" id="FOFB01000025">
    <property type="protein sequence ID" value="SER13834.1"/>
    <property type="molecule type" value="Genomic_DNA"/>
</dbReference>
<protein>
    <recommendedName>
        <fullName evidence="3">Tetratricopeptide repeat-containing protein</fullName>
    </recommendedName>
</protein>
<keyword evidence="2" id="KW-1185">Reference proteome</keyword>
<dbReference type="OrthoDB" id="56388at2"/>
<reference evidence="2" key="1">
    <citation type="submission" date="2016-10" db="EMBL/GenBank/DDBJ databases">
        <authorList>
            <person name="Varghese N."/>
            <person name="Submissions S."/>
        </authorList>
    </citation>
    <scope>NUCLEOTIDE SEQUENCE [LARGE SCALE GENOMIC DNA]</scope>
    <source>
        <strain evidence="2">DSM 24740</strain>
    </source>
</reference>
<sequence>MADYHEEIERLLAQIPSRATELEHLQMAENATRLADLHQDEQLAIDARNKLVQAAVLNGYPEKALVAYSYLLGKFDSKPELFGGFLDSHMLMWHYKWVIDKLPAFPFISRQQIEDTLGDLESRFQKLDHAEEAILQYRFRINSKIGEYERAEAALEELGGLITESSMFSMSDCVACFRSGRVSHYRRRGMWEKAIEEAQPILNGEETCGEIPSMFYDVMAIPYLKTGRRAEALALLDKMEQEDTARKLDITHTALLLHAVNDNVSRALELLERNWHLADGMRERQTPFDFFLAARFLLRQLRAAGREEVKLNLNEQLSFYRSENSYPVAELLEVLDHEIALIREAFNKRNGNDQYSLREGWLDDLGV</sequence>
<organism evidence="1 2">
    <name type="scientific">Neolewinella agarilytica</name>
    <dbReference type="NCBI Taxonomy" id="478744"/>
    <lineage>
        <taxon>Bacteria</taxon>
        <taxon>Pseudomonadati</taxon>
        <taxon>Bacteroidota</taxon>
        <taxon>Saprospiria</taxon>
        <taxon>Saprospirales</taxon>
        <taxon>Lewinellaceae</taxon>
        <taxon>Neolewinella</taxon>
    </lineage>
</organism>
<evidence type="ECO:0000313" key="1">
    <source>
        <dbReference type="EMBL" id="SER13834.1"/>
    </source>
</evidence>
<gene>
    <name evidence="1" type="ORF">SAMN05444359_12533</name>
</gene>
<dbReference type="RefSeq" id="WP_090171786.1">
    <property type="nucleotide sequence ID" value="NZ_FOFB01000025.1"/>
</dbReference>
<dbReference type="STRING" id="478744.SAMN05444359_12533"/>
<name>A0A1H9LQX6_9BACT</name>
<dbReference type="AlphaFoldDB" id="A0A1H9LQX6"/>
<evidence type="ECO:0000313" key="2">
    <source>
        <dbReference type="Proteomes" id="UP000199021"/>
    </source>
</evidence>
<evidence type="ECO:0008006" key="3">
    <source>
        <dbReference type="Google" id="ProtNLM"/>
    </source>
</evidence>